<dbReference type="Gene3D" id="3.40.50.300">
    <property type="entry name" value="P-loop containing nucleotide triphosphate hydrolases"/>
    <property type="match status" value="1"/>
</dbReference>
<dbReference type="InterPro" id="IPR051539">
    <property type="entry name" value="T4SS-coupling_protein"/>
</dbReference>
<protein>
    <submittedName>
        <fullName evidence="8">Type IV secretory pathway TraG/TraD family ATPase VirD4</fullName>
    </submittedName>
</protein>
<gene>
    <name evidence="8" type="ORF">BCL67_1366</name>
</gene>
<dbReference type="PANTHER" id="PTHR37937:SF1">
    <property type="entry name" value="CONJUGATIVE TRANSFER: DNA TRANSPORT"/>
    <property type="match status" value="1"/>
</dbReference>
<comment type="caution">
    <text evidence="8">The sequence shown here is derived from an EMBL/GenBank/DDBJ whole genome shotgun (WGS) entry which is preliminary data.</text>
</comment>
<evidence type="ECO:0000256" key="5">
    <source>
        <dbReference type="ARBA" id="ARBA00023136"/>
    </source>
</evidence>
<reference evidence="8 9" key="1">
    <citation type="submission" date="2018-03" db="EMBL/GenBank/DDBJ databases">
        <title>Comparative analysis of microorganisms from saline springs in Andes Mountain Range, Colombia.</title>
        <authorList>
            <person name="Rubin E."/>
        </authorList>
    </citation>
    <scope>NUCLEOTIDE SEQUENCE [LARGE SCALE GENOMIC DNA]</scope>
    <source>
        <strain evidence="8 9">CG 35</strain>
    </source>
</reference>
<dbReference type="Proteomes" id="UP000238217">
    <property type="component" value="Unassembled WGS sequence"/>
</dbReference>
<dbReference type="OrthoDB" id="226701at2"/>
<feature type="transmembrane region" description="Helical" evidence="6">
    <location>
        <begin position="16"/>
        <end position="38"/>
    </location>
</feature>
<dbReference type="AlphaFoldDB" id="A0A2T0YAF2"/>
<dbReference type="InterPro" id="IPR032689">
    <property type="entry name" value="TraG-D_C"/>
</dbReference>
<name>A0A2T0YAF2_9MICC</name>
<keyword evidence="5 6" id="KW-0472">Membrane</keyword>
<dbReference type="GO" id="GO:0005886">
    <property type="term" value="C:plasma membrane"/>
    <property type="evidence" value="ECO:0007669"/>
    <property type="project" value="UniProtKB-SubCell"/>
</dbReference>
<evidence type="ECO:0000256" key="4">
    <source>
        <dbReference type="ARBA" id="ARBA00022989"/>
    </source>
</evidence>
<dbReference type="Pfam" id="PF12696">
    <property type="entry name" value="TraG-D_C"/>
    <property type="match status" value="1"/>
</dbReference>
<evidence type="ECO:0000313" key="9">
    <source>
        <dbReference type="Proteomes" id="UP000238217"/>
    </source>
</evidence>
<dbReference type="InterPro" id="IPR027417">
    <property type="entry name" value="P-loop_NTPase"/>
</dbReference>
<dbReference type="CDD" id="cd01127">
    <property type="entry name" value="TrwB_TraG_TraD_VirD4"/>
    <property type="match status" value="1"/>
</dbReference>
<evidence type="ECO:0000256" key="1">
    <source>
        <dbReference type="ARBA" id="ARBA00004651"/>
    </source>
</evidence>
<keyword evidence="2" id="KW-1003">Cell membrane</keyword>
<sequence length="581" mass="62630">MSNRAGRRSQPGSGEAGWIFLGGFIAVVLLLVAGWWGAALIDPAITGPAGGSDPFTIIGGQVTGALPVTAAQLVMFGTVVLGVLVLVGLVVFAALRQRGKSSRVDHLARSMSRPKDLSGLGMKAQTADAERLKASNASPGVPLARSVANNKELRASWEWVQTWIMGPRAGKTSCVCVPQIVETNGPVLATSNKRDIVDLTRAPRLEKGRVWVHDPQDIIGEEPSWFWNPLSFVEDMETAQKLADVFITSETSAGASQDAYFTSDGKRLLSHLLLAAAVSSRPITDVFNWANDPADTTPRDALSSAGKPSYAAALSQIMQLAPKQRDGVYGTMRPWVSVLGDERVMPWLRDPQIPGVQEFDHEAFSETTDTLYLISREGGGSARAITAALVMATLSTAEKRAGRLPGGRLSPPIMAVLDEAANVVRWRELPDLYSHYGSRGIVVSTFFQSFVQGVEAFGKEGMRKLWSSANIRVAGSGLSEDEFLPFLSQLVGERDMVKRQTSTQQRGRSTSTSIQRERIMDVADLAGMPSGRALLFSSGQPAALMKLEHFSAKPYAKAVKESQTHFEAKLGGPNPFATPKR</sequence>
<feature type="transmembrane region" description="Helical" evidence="6">
    <location>
        <begin position="73"/>
        <end position="95"/>
    </location>
</feature>
<dbReference type="EMBL" id="PVTY01000036">
    <property type="protein sequence ID" value="PRZ11682.1"/>
    <property type="molecule type" value="Genomic_DNA"/>
</dbReference>
<proteinExistence type="predicted"/>
<feature type="domain" description="TraD/TraG TraM recognition site" evidence="7">
    <location>
        <begin position="412"/>
        <end position="529"/>
    </location>
</feature>
<evidence type="ECO:0000313" key="8">
    <source>
        <dbReference type="EMBL" id="PRZ11682.1"/>
    </source>
</evidence>
<dbReference type="SUPFAM" id="SSF52540">
    <property type="entry name" value="P-loop containing nucleoside triphosphate hydrolases"/>
    <property type="match status" value="1"/>
</dbReference>
<accession>A0A2T0YAF2</accession>
<keyword evidence="9" id="KW-1185">Reference proteome</keyword>
<keyword evidence="3 6" id="KW-0812">Transmembrane</keyword>
<organism evidence="8 9">
    <name type="scientific">Nesterenkonia sandarakina</name>
    <dbReference type="NCBI Taxonomy" id="272918"/>
    <lineage>
        <taxon>Bacteria</taxon>
        <taxon>Bacillati</taxon>
        <taxon>Actinomycetota</taxon>
        <taxon>Actinomycetes</taxon>
        <taxon>Micrococcales</taxon>
        <taxon>Micrococcaceae</taxon>
        <taxon>Nesterenkonia</taxon>
    </lineage>
</organism>
<dbReference type="PANTHER" id="PTHR37937">
    <property type="entry name" value="CONJUGATIVE TRANSFER: DNA TRANSPORT"/>
    <property type="match status" value="1"/>
</dbReference>
<evidence type="ECO:0000256" key="6">
    <source>
        <dbReference type="SAM" id="Phobius"/>
    </source>
</evidence>
<evidence type="ECO:0000259" key="7">
    <source>
        <dbReference type="Pfam" id="PF12696"/>
    </source>
</evidence>
<evidence type="ECO:0000256" key="2">
    <source>
        <dbReference type="ARBA" id="ARBA00022475"/>
    </source>
</evidence>
<keyword evidence="4 6" id="KW-1133">Transmembrane helix</keyword>
<comment type="subcellular location">
    <subcellularLocation>
        <location evidence="1">Cell membrane</location>
        <topology evidence="1">Multi-pass membrane protein</topology>
    </subcellularLocation>
</comment>
<evidence type="ECO:0000256" key="3">
    <source>
        <dbReference type="ARBA" id="ARBA00022692"/>
    </source>
</evidence>